<organism evidence="2 3">
    <name type="scientific">Ceutorhynchus assimilis</name>
    <name type="common">cabbage seed weevil</name>
    <dbReference type="NCBI Taxonomy" id="467358"/>
    <lineage>
        <taxon>Eukaryota</taxon>
        <taxon>Metazoa</taxon>
        <taxon>Ecdysozoa</taxon>
        <taxon>Arthropoda</taxon>
        <taxon>Hexapoda</taxon>
        <taxon>Insecta</taxon>
        <taxon>Pterygota</taxon>
        <taxon>Neoptera</taxon>
        <taxon>Endopterygota</taxon>
        <taxon>Coleoptera</taxon>
        <taxon>Polyphaga</taxon>
        <taxon>Cucujiformia</taxon>
        <taxon>Curculionidae</taxon>
        <taxon>Ceutorhynchinae</taxon>
        <taxon>Ceutorhynchus</taxon>
    </lineage>
</organism>
<feature type="region of interest" description="Disordered" evidence="1">
    <location>
        <begin position="146"/>
        <end position="184"/>
    </location>
</feature>
<keyword evidence="3" id="KW-1185">Reference proteome</keyword>
<dbReference type="AlphaFoldDB" id="A0A9N9MJ91"/>
<gene>
    <name evidence="2" type="ORF">CEUTPL_LOCUS6490</name>
</gene>
<name>A0A9N9MJ91_9CUCU</name>
<reference evidence="2" key="1">
    <citation type="submission" date="2022-01" db="EMBL/GenBank/DDBJ databases">
        <authorList>
            <person name="King R."/>
        </authorList>
    </citation>
    <scope>NUCLEOTIDE SEQUENCE</scope>
</reference>
<evidence type="ECO:0008006" key="4">
    <source>
        <dbReference type="Google" id="ProtNLM"/>
    </source>
</evidence>
<dbReference type="EMBL" id="OU892279">
    <property type="protein sequence ID" value="CAG9765890.1"/>
    <property type="molecule type" value="Genomic_DNA"/>
</dbReference>
<feature type="compositionally biased region" description="Basic residues" evidence="1">
    <location>
        <begin position="1"/>
        <end position="11"/>
    </location>
</feature>
<feature type="region of interest" description="Disordered" evidence="1">
    <location>
        <begin position="1"/>
        <end position="22"/>
    </location>
</feature>
<evidence type="ECO:0000313" key="2">
    <source>
        <dbReference type="EMBL" id="CAG9765890.1"/>
    </source>
</evidence>
<feature type="compositionally biased region" description="Basic and acidic residues" evidence="1">
    <location>
        <begin position="162"/>
        <end position="175"/>
    </location>
</feature>
<accession>A0A9N9MJ91</accession>
<evidence type="ECO:0000256" key="1">
    <source>
        <dbReference type="SAM" id="MobiDB-lite"/>
    </source>
</evidence>
<protein>
    <recommendedName>
        <fullName evidence="4">CCHC-type domain-containing protein</fullName>
    </recommendedName>
</protein>
<dbReference type="OrthoDB" id="6772952at2759"/>
<proteinExistence type="predicted"/>
<sequence>MGGHHRTHHVTLRSQRNQLGAKAHENTLANGRFDKRKGICFFKNAKCNLCKKVGHLARMCKTDSRNRRKIHFVEENAENEDEYNQEYVDDESISECSGFVDSSSCSEISEIEYPQHLPGAGLSGQQPKKIMREIGETAESLSTFYDEEEKEEKSVEVPLWERNSKLNESESKIHDASSSSRTSLKRKNHLILTLIKLSSLPALNQVS</sequence>
<dbReference type="Proteomes" id="UP001152799">
    <property type="component" value="Chromosome 3"/>
</dbReference>
<evidence type="ECO:0000313" key="3">
    <source>
        <dbReference type="Proteomes" id="UP001152799"/>
    </source>
</evidence>